<proteinExistence type="predicted"/>
<dbReference type="PANTHER" id="PTHR42850">
    <property type="entry name" value="METALLOPHOSPHOESTERASE"/>
    <property type="match status" value="1"/>
</dbReference>
<dbReference type="AlphaFoldDB" id="A0A1C7DB20"/>
<dbReference type="Pfam" id="PF00149">
    <property type="entry name" value="Metallophos"/>
    <property type="match status" value="1"/>
</dbReference>
<dbReference type="GO" id="GO:0110154">
    <property type="term" value="P:RNA decapping"/>
    <property type="evidence" value="ECO:0007669"/>
    <property type="project" value="TreeGrafter"/>
</dbReference>
<dbReference type="Gene3D" id="3.60.21.10">
    <property type="match status" value="1"/>
</dbReference>
<feature type="domain" description="Calcineurin-like phosphoesterase" evidence="1">
    <location>
        <begin position="26"/>
        <end position="216"/>
    </location>
</feature>
<dbReference type="STRING" id="645517.A6F65_02362"/>
<dbReference type="InterPro" id="IPR029052">
    <property type="entry name" value="Metallo-depent_PP-like"/>
</dbReference>
<protein>
    <submittedName>
        <fullName evidence="2">Bis(5'-nucleosyl)-tetraphosphatase PrpE (Asymmetrical)</fullName>
        <ecNumber evidence="2">3.6.1.17</ecNumber>
    </submittedName>
</protein>
<dbReference type="InterPro" id="IPR004843">
    <property type="entry name" value="Calcineurin-like_PHP"/>
</dbReference>
<dbReference type="CDD" id="cd00144">
    <property type="entry name" value="MPP_PPP_family"/>
    <property type="match status" value="1"/>
</dbReference>
<name>A0A1C7DB20_9SPHN</name>
<keyword evidence="2" id="KW-0378">Hydrolase</keyword>
<evidence type="ECO:0000313" key="2">
    <source>
        <dbReference type="EMBL" id="ANU08645.1"/>
    </source>
</evidence>
<reference evidence="2 3" key="1">
    <citation type="submission" date="2016-07" db="EMBL/GenBank/DDBJ databases">
        <title>Complete genome sequence of Altererythrobacter namhicola JCM 16345T, containing esterase-encoding genes.</title>
        <authorList>
            <person name="Cheng H."/>
            <person name="Wu Y.-H."/>
            <person name="Jian S.-L."/>
            <person name="Huo Y.-Y."/>
            <person name="Wang C.-S."/>
            <person name="Xu X.-W."/>
        </authorList>
    </citation>
    <scope>NUCLEOTIDE SEQUENCE [LARGE SCALE GENOMIC DNA]</scope>
    <source>
        <strain evidence="2 3">JCM 16345</strain>
    </source>
</reference>
<keyword evidence="3" id="KW-1185">Reference proteome</keyword>
<dbReference type="EMBL" id="CP016545">
    <property type="protein sequence ID" value="ANU08645.1"/>
    <property type="molecule type" value="Genomic_DNA"/>
</dbReference>
<dbReference type="OrthoDB" id="9807890at2"/>
<dbReference type="GO" id="GO:0016791">
    <property type="term" value="F:phosphatase activity"/>
    <property type="evidence" value="ECO:0007669"/>
    <property type="project" value="TreeGrafter"/>
</dbReference>
<sequence>MFEALRNRMAGKKSKPPAAAVPAGQRIYAVGDIHGRLDLFEAMIAAIDADDAARKSANTTIVLLGDLIDRGPDSAGVVKRARKLQKARAVRILAGNHEDMFLRSFDERDVLRHFIRHGGKETLLSYGVPKKAYNNSSLEELQKLMNEHVPEKDRVFVEGFEDAVLVGDYLFVHAGIRPGVALDEQTRQDMRWIREPFLGHKKPHGPVVVHGHTISDEPEDRGNRIGLDTGAFRSGRLTAIVLEGTSREYLEARQTKKGKIKAGLRELA</sequence>
<evidence type="ECO:0000313" key="3">
    <source>
        <dbReference type="Proteomes" id="UP000092698"/>
    </source>
</evidence>
<dbReference type="KEGG" id="anh:A6F65_02362"/>
<dbReference type="GO" id="GO:0005737">
    <property type="term" value="C:cytoplasm"/>
    <property type="evidence" value="ECO:0007669"/>
    <property type="project" value="TreeGrafter"/>
</dbReference>
<accession>A0A1C7DB20</accession>
<dbReference type="GO" id="GO:0004081">
    <property type="term" value="F:bis(5'-nucleosyl)-tetraphosphatase (asymmetrical) activity"/>
    <property type="evidence" value="ECO:0007669"/>
    <property type="project" value="UniProtKB-EC"/>
</dbReference>
<gene>
    <name evidence="2" type="primary">prpE</name>
    <name evidence="2" type="ORF">A6F65_02362</name>
</gene>
<dbReference type="SUPFAM" id="SSF56300">
    <property type="entry name" value="Metallo-dependent phosphatases"/>
    <property type="match status" value="1"/>
</dbReference>
<organism evidence="2 3">
    <name type="scientific">Paraurantiacibacter namhicola</name>
    <dbReference type="NCBI Taxonomy" id="645517"/>
    <lineage>
        <taxon>Bacteria</taxon>
        <taxon>Pseudomonadati</taxon>
        <taxon>Pseudomonadota</taxon>
        <taxon>Alphaproteobacteria</taxon>
        <taxon>Sphingomonadales</taxon>
        <taxon>Erythrobacteraceae</taxon>
        <taxon>Paraurantiacibacter</taxon>
    </lineage>
</organism>
<dbReference type="PANTHER" id="PTHR42850:SF4">
    <property type="entry name" value="ZINC-DEPENDENT ENDOPOLYPHOSPHATASE"/>
    <property type="match status" value="1"/>
</dbReference>
<evidence type="ECO:0000259" key="1">
    <source>
        <dbReference type="Pfam" id="PF00149"/>
    </source>
</evidence>
<dbReference type="GO" id="GO:0008803">
    <property type="term" value="F:bis(5'-nucleosyl)-tetraphosphatase (symmetrical) activity"/>
    <property type="evidence" value="ECO:0007669"/>
    <property type="project" value="TreeGrafter"/>
</dbReference>
<dbReference type="InterPro" id="IPR050126">
    <property type="entry name" value="Ap4A_hydrolase"/>
</dbReference>
<dbReference type="PATRIC" id="fig|645517.4.peg.2348"/>
<dbReference type="EC" id="3.6.1.17" evidence="2"/>
<dbReference type="Proteomes" id="UP000092698">
    <property type="component" value="Chromosome"/>
</dbReference>
<dbReference type="RefSeq" id="WP_067789028.1">
    <property type="nucleotide sequence ID" value="NZ_CP016545.1"/>
</dbReference>